<dbReference type="Gene3D" id="3.40.50.80">
    <property type="entry name" value="Nucleotide-binding domain of ferredoxin-NADP reductase (FNR) module"/>
    <property type="match status" value="1"/>
</dbReference>
<protein>
    <submittedName>
        <fullName evidence="2">Putative siderophore interacting protein</fullName>
    </submittedName>
</protein>
<dbReference type="InterPro" id="IPR013113">
    <property type="entry name" value="SIP_FAD-bd"/>
</dbReference>
<dbReference type="GO" id="GO:0016491">
    <property type="term" value="F:oxidoreductase activity"/>
    <property type="evidence" value="ECO:0007669"/>
    <property type="project" value="InterPro"/>
</dbReference>
<evidence type="ECO:0000313" key="2">
    <source>
        <dbReference type="EMBL" id="BAN04452.1"/>
    </source>
</evidence>
<evidence type="ECO:0000313" key="3">
    <source>
        <dbReference type="Proteomes" id="UP000011863"/>
    </source>
</evidence>
<dbReference type="Pfam" id="PF04954">
    <property type="entry name" value="SIP"/>
    <property type="match status" value="1"/>
</dbReference>
<dbReference type="Pfam" id="PF08021">
    <property type="entry name" value="FAD_binding_9"/>
    <property type="match status" value="1"/>
</dbReference>
<organism evidence="2 3">
    <name type="scientific">Ilumatobacter coccineus (strain NBRC 103263 / KCTC 29153 / YM16-304)</name>
    <dbReference type="NCBI Taxonomy" id="1313172"/>
    <lineage>
        <taxon>Bacteria</taxon>
        <taxon>Bacillati</taxon>
        <taxon>Actinomycetota</taxon>
        <taxon>Acidimicrobiia</taxon>
        <taxon>Acidimicrobiales</taxon>
        <taxon>Ilumatobacteraceae</taxon>
        <taxon>Ilumatobacter</taxon>
    </lineage>
</organism>
<evidence type="ECO:0000259" key="1">
    <source>
        <dbReference type="PROSITE" id="PS51384"/>
    </source>
</evidence>
<dbReference type="RefSeq" id="WP_015443699.1">
    <property type="nucleotide sequence ID" value="NC_020520.1"/>
</dbReference>
<dbReference type="InterPro" id="IPR017938">
    <property type="entry name" value="Riboflavin_synthase-like_b-brl"/>
</dbReference>
<dbReference type="InterPro" id="IPR039374">
    <property type="entry name" value="SIP_fam"/>
</dbReference>
<dbReference type="CDD" id="cd06193">
    <property type="entry name" value="siderophore_interacting"/>
    <property type="match status" value="1"/>
</dbReference>
<dbReference type="SUPFAM" id="SSF63380">
    <property type="entry name" value="Riboflavin synthase domain-like"/>
    <property type="match status" value="1"/>
</dbReference>
<dbReference type="AlphaFoldDB" id="A0A6C7EEU5"/>
<reference evidence="2 3" key="1">
    <citation type="journal article" date="2013" name="Int. J. Syst. Evol. Microbiol.">
        <title>Ilumatobacter nonamiense sp. nov. and Ilumatobacter coccineum sp. nov., isolated from seashore sand.</title>
        <authorList>
            <person name="Matsumoto A."/>
            <person name="Kasai H."/>
            <person name="Matsuo Y."/>
            <person name="Shizuri Y."/>
            <person name="Ichikawa N."/>
            <person name="Fujita N."/>
            <person name="Omura S."/>
            <person name="Takahashi Y."/>
        </authorList>
    </citation>
    <scope>NUCLEOTIDE SEQUENCE [LARGE SCALE GENOMIC DNA]</scope>
    <source>
        <strain evidence="3">NBRC 103263 / KCTC 29153 / YM16-304</strain>
    </source>
</reference>
<sequence length="272" mass="29832">MLDDLNATRDVAEPKRELPRTQLRTFLSEVAAVTDITPTLRQITFRGGLDDFEPLDGDQFLYVLLPPKGRTELTFGTDFAWEAYEQMPEAERPTGAYYTVRHWHADVGELDMWFVLHGDAGDASAWASRAEPGQPVGLWGPRRVFYPPTTTGSYLLVVDETGFGAVAAVLDQLLAADPDVDVRVLAESDGHAGRVEFPAGPNVTTTWVDRAGAAPGTTIGLLDAVQRLEISTDTYAFGAAESRRITAIRNHLRDHVGLAAEQVSMTGYWRAT</sequence>
<dbReference type="KEGG" id="aym:YM304_41380"/>
<keyword evidence="3" id="KW-1185">Reference proteome</keyword>
<gene>
    <name evidence="2" type="ORF">YM304_41380</name>
</gene>
<dbReference type="PROSITE" id="PS51384">
    <property type="entry name" value="FAD_FR"/>
    <property type="match status" value="1"/>
</dbReference>
<dbReference type="OrthoDB" id="9814826at2"/>
<accession>A0A6C7EEU5</accession>
<name>A0A6C7EEU5_ILUCY</name>
<dbReference type="InterPro" id="IPR017927">
    <property type="entry name" value="FAD-bd_FR_type"/>
</dbReference>
<dbReference type="Proteomes" id="UP000011863">
    <property type="component" value="Chromosome"/>
</dbReference>
<dbReference type="Gene3D" id="2.40.30.10">
    <property type="entry name" value="Translation factors"/>
    <property type="match status" value="1"/>
</dbReference>
<dbReference type="PANTHER" id="PTHR30157:SF0">
    <property type="entry name" value="NADPH-DEPENDENT FERRIC-CHELATE REDUCTASE"/>
    <property type="match status" value="1"/>
</dbReference>
<dbReference type="InterPro" id="IPR007037">
    <property type="entry name" value="SIP_rossman_dom"/>
</dbReference>
<dbReference type="EMBL" id="AP012057">
    <property type="protein sequence ID" value="BAN04452.1"/>
    <property type="molecule type" value="Genomic_DNA"/>
</dbReference>
<dbReference type="InterPro" id="IPR039261">
    <property type="entry name" value="FNR_nucleotide-bd"/>
</dbReference>
<dbReference type="PANTHER" id="PTHR30157">
    <property type="entry name" value="FERRIC REDUCTASE, NADPH-DEPENDENT"/>
    <property type="match status" value="1"/>
</dbReference>
<proteinExistence type="predicted"/>
<feature type="domain" description="FAD-binding FR-type" evidence="1">
    <location>
        <begin position="23"/>
        <end position="148"/>
    </location>
</feature>